<evidence type="ECO:0000256" key="3">
    <source>
        <dbReference type="ARBA" id="ARBA00022801"/>
    </source>
</evidence>
<proteinExistence type="inferred from homology"/>
<feature type="domain" description="MPN" evidence="8">
    <location>
        <begin position="164"/>
        <end position="285"/>
    </location>
</feature>
<evidence type="ECO:0000256" key="4">
    <source>
        <dbReference type="ARBA" id="ARBA00022833"/>
    </source>
</evidence>
<feature type="compositionally biased region" description="Low complexity" evidence="7">
    <location>
        <begin position="34"/>
        <end position="57"/>
    </location>
</feature>
<comment type="caution">
    <text evidence="9">The sequence shown here is derived from an EMBL/GenBank/DDBJ whole genome shotgun (WGS) entry which is preliminary data.</text>
</comment>
<dbReference type="InterPro" id="IPR037518">
    <property type="entry name" value="MPN"/>
</dbReference>
<keyword evidence="3" id="KW-0378">Hydrolase</keyword>
<dbReference type="GO" id="GO:0046872">
    <property type="term" value="F:metal ion binding"/>
    <property type="evidence" value="ECO:0007669"/>
    <property type="project" value="UniProtKB-KW"/>
</dbReference>
<accession>A0A832ML72</accession>
<gene>
    <name evidence="9" type="primary">radC</name>
    <name evidence="9" type="ORF">ENR23_07520</name>
</gene>
<dbReference type="GO" id="GO:0008237">
    <property type="term" value="F:metallopeptidase activity"/>
    <property type="evidence" value="ECO:0007669"/>
    <property type="project" value="UniProtKB-KW"/>
</dbReference>
<dbReference type="InterPro" id="IPR001405">
    <property type="entry name" value="UPF0758"/>
</dbReference>
<feature type="region of interest" description="Disordered" evidence="7">
    <location>
        <begin position="1"/>
        <end position="78"/>
    </location>
</feature>
<dbReference type="Pfam" id="PF04002">
    <property type="entry name" value="RadC"/>
    <property type="match status" value="1"/>
</dbReference>
<dbReference type="PROSITE" id="PS50249">
    <property type="entry name" value="MPN"/>
    <property type="match status" value="1"/>
</dbReference>
<sequence>MTRGPVRAPRAAHYVRERPTVKSTHPGAAREAEAPAAPAGAAAGGPAPAPALSAAPRAAPPAPPRGAAAGPPRALRPRERLRARGPAALADAELYALLLGSGTAGRSALRIGRWLARRAPADLARWPLARWMVVPGVGPARASALVAAFELGRRAATRAPAGCAIRGPEDVLAQVRDLLAARKEHFVVLLLNARHELQARETVSIGSLNASIVHPREVFLPAILHSAASIVLVHNHPSGDPEPSEEDLQITRRLVQVGDLVGIGVLDHVIVAERGTVSLRGRRML</sequence>
<dbReference type="NCBIfam" id="TIGR00608">
    <property type="entry name" value="radc"/>
    <property type="match status" value="1"/>
</dbReference>
<keyword evidence="1" id="KW-0645">Protease</keyword>
<dbReference type="Pfam" id="PF20582">
    <property type="entry name" value="UPF0758_N"/>
    <property type="match status" value="1"/>
</dbReference>
<keyword evidence="2" id="KW-0479">Metal-binding</keyword>
<evidence type="ECO:0000259" key="8">
    <source>
        <dbReference type="PROSITE" id="PS50249"/>
    </source>
</evidence>
<keyword evidence="4" id="KW-0862">Zinc</keyword>
<dbReference type="Gene3D" id="3.40.140.10">
    <property type="entry name" value="Cytidine Deaminase, domain 2"/>
    <property type="match status" value="1"/>
</dbReference>
<evidence type="ECO:0000256" key="6">
    <source>
        <dbReference type="RuleBase" id="RU003797"/>
    </source>
</evidence>
<dbReference type="CDD" id="cd08071">
    <property type="entry name" value="MPN_DUF2466"/>
    <property type="match status" value="1"/>
</dbReference>
<organism evidence="9">
    <name type="scientific">Eiseniibacteriota bacterium</name>
    <dbReference type="NCBI Taxonomy" id="2212470"/>
    <lineage>
        <taxon>Bacteria</taxon>
        <taxon>Candidatus Eiseniibacteriota</taxon>
    </lineage>
</organism>
<dbReference type="InterPro" id="IPR025657">
    <property type="entry name" value="RadC_JAB"/>
</dbReference>
<dbReference type="NCBIfam" id="NF000642">
    <property type="entry name" value="PRK00024.1"/>
    <property type="match status" value="1"/>
</dbReference>
<protein>
    <submittedName>
        <fullName evidence="9">DNA repair protein RadC</fullName>
    </submittedName>
</protein>
<dbReference type="PANTHER" id="PTHR30471:SF3">
    <property type="entry name" value="UPF0758 PROTEIN YEES-RELATED"/>
    <property type="match status" value="1"/>
</dbReference>
<evidence type="ECO:0000256" key="2">
    <source>
        <dbReference type="ARBA" id="ARBA00022723"/>
    </source>
</evidence>
<evidence type="ECO:0000256" key="5">
    <source>
        <dbReference type="ARBA" id="ARBA00023049"/>
    </source>
</evidence>
<name>A0A832ML72_UNCEI</name>
<dbReference type="PROSITE" id="PS01302">
    <property type="entry name" value="UPF0758"/>
    <property type="match status" value="1"/>
</dbReference>
<evidence type="ECO:0000256" key="1">
    <source>
        <dbReference type="ARBA" id="ARBA00022670"/>
    </source>
</evidence>
<dbReference type="GO" id="GO:0006508">
    <property type="term" value="P:proteolysis"/>
    <property type="evidence" value="ECO:0007669"/>
    <property type="project" value="UniProtKB-KW"/>
</dbReference>
<evidence type="ECO:0000256" key="7">
    <source>
        <dbReference type="SAM" id="MobiDB-lite"/>
    </source>
</evidence>
<dbReference type="AlphaFoldDB" id="A0A832ML72"/>
<dbReference type="EMBL" id="DSQF01000016">
    <property type="protein sequence ID" value="HGZ43260.1"/>
    <property type="molecule type" value="Genomic_DNA"/>
</dbReference>
<keyword evidence="5" id="KW-0482">Metalloprotease</keyword>
<dbReference type="PANTHER" id="PTHR30471">
    <property type="entry name" value="DNA REPAIR PROTEIN RADC"/>
    <property type="match status" value="1"/>
</dbReference>
<evidence type="ECO:0000313" key="9">
    <source>
        <dbReference type="EMBL" id="HGZ43260.1"/>
    </source>
</evidence>
<dbReference type="InterPro" id="IPR020891">
    <property type="entry name" value="UPF0758_CS"/>
</dbReference>
<dbReference type="InterPro" id="IPR046778">
    <property type="entry name" value="UPF0758_N"/>
</dbReference>
<comment type="similarity">
    <text evidence="6">Belongs to the UPF0758 family.</text>
</comment>
<reference evidence="9" key="1">
    <citation type="journal article" date="2020" name="mSystems">
        <title>Genome- and Community-Level Interaction Insights into Carbon Utilization and Element Cycling Functions of Hydrothermarchaeota in Hydrothermal Sediment.</title>
        <authorList>
            <person name="Zhou Z."/>
            <person name="Liu Y."/>
            <person name="Xu W."/>
            <person name="Pan J."/>
            <person name="Luo Z.H."/>
            <person name="Li M."/>
        </authorList>
    </citation>
    <scope>NUCLEOTIDE SEQUENCE [LARGE SCALE GENOMIC DNA]</scope>
    <source>
        <strain evidence="9">SpSt-381</strain>
    </source>
</reference>